<evidence type="ECO:0000256" key="6">
    <source>
        <dbReference type="ARBA" id="ARBA00022723"/>
    </source>
</evidence>
<dbReference type="InterPro" id="IPR009057">
    <property type="entry name" value="Homeodomain-like_sf"/>
</dbReference>
<dbReference type="PROSITE" id="PS01124">
    <property type="entry name" value="HTH_ARAC_FAMILY_2"/>
    <property type="match status" value="1"/>
</dbReference>
<comment type="catalytic activity">
    <reaction evidence="1">
        <text>Hydrolysis of alkylated DNA, releasing 3-methyladenine, 3-methylguanine, 7-methylguanine and 7-methyladenine.</text>
        <dbReference type="EC" id="3.2.2.21"/>
    </reaction>
</comment>
<dbReference type="SMART" id="SM01009">
    <property type="entry name" value="AlkA_N"/>
    <property type="match status" value="1"/>
</dbReference>
<dbReference type="Gene3D" id="1.10.1670.10">
    <property type="entry name" value="Helix-hairpin-Helix base-excision DNA repair enzymes (C-terminal)"/>
    <property type="match status" value="1"/>
</dbReference>
<dbReference type="GO" id="GO:0008725">
    <property type="term" value="F:DNA-3-methyladenine glycosylase activity"/>
    <property type="evidence" value="ECO:0007669"/>
    <property type="project" value="TreeGrafter"/>
</dbReference>
<dbReference type="Pfam" id="PF12833">
    <property type="entry name" value="HTH_18"/>
    <property type="match status" value="1"/>
</dbReference>
<dbReference type="Pfam" id="PF02805">
    <property type="entry name" value="Ada_Zn_binding"/>
    <property type="match status" value="1"/>
</dbReference>
<evidence type="ECO:0000256" key="9">
    <source>
        <dbReference type="ARBA" id="ARBA00023015"/>
    </source>
</evidence>
<evidence type="ECO:0000256" key="5">
    <source>
        <dbReference type="ARBA" id="ARBA00022679"/>
    </source>
</evidence>
<dbReference type="Pfam" id="PF00730">
    <property type="entry name" value="HhH-GPD"/>
    <property type="match status" value="1"/>
</dbReference>
<evidence type="ECO:0000256" key="8">
    <source>
        <dbReference type="ARBA" id="ARBA00022833"/>
    </source>
</evidence>
<dbReference type="GO" id="GO:0032993">
    <property type="term" value="C:protein-DNA complex"/>
    <property type="evidence" value="ECO:0007669"/>
    <property type="project" value="TreeGrafter"/>
</dbReference>
<dbReference type="Proteomes" id="UP000194457">
    <property type="component" value="Chromosome"/>
</dbReference>
<dbReference type="InterPro" id="IPR023170">
    <property type="entry name" value="HhH_base_excis_C"/>
</dbReference>
<dbReference type="Gene3D" id="3.40.10.10">
    <property type="entry name" value="DNA Methylphosphotriester Repair Domain"/>
    <property type="match status" value="1"/>
</dbReference>
<dbReference type="Gene3D" id="1.10.10.60">
    <property type="entry name" value="Homeodomain-like"/>
    <property type="match status" value="1"/>
</dbReference>
<dbReference type="GO" id="GO:0043565">
    <property type="term" value="F:sequence-specific DNA binding"/>
    <property type="evidence" value="ECO:0007669"/>
    <property type="project" value="InterPro"/>
</dbReference>
<evidence type="ECO:0000256" key="13">
    <source>
        <dbReference type="ARBA" id="ARBA00023204"/>
    </source>
</evidence>
<accession>A0A240URB4</accession>
<keyword evidence="13" id="KW-0234">DNA repair</keyword>
<dbReference type="InterPro" id="IPR051912">
    <property type="entry name" value="Alkylbase_DNA_Glycosylase/TA"/>
</dbReference>
<dbReference type="EC" id="3.2.2.21" evidence="3"/>
<keyword evidence="6" id="KW-0479">Metal-binding</keyword>
<dbReference type="GO" id="GO:0005737">
    <property type="term" value="C:cytoplasm"/>
    <property type="evidence" value="ECO:0007669"/>
    <property type="project" value="TreeGrafter"/>
</dbReference>
<keyword evidence="9" id="KW-0805">Transcription regulation</keyword>
<evidence type="ECO:0000256" key="4">
    <source>
        <dbReference type="ARBA" id="ARBA00022603"/>
    </source>
</evidence>
<dbReference type="SUPFAM" id="SSF48150">
    <property type="entry name" value="DNA-glycosylase"/>
    <property type="match status" value="1"/>
</dbReference>
<dbReference type="AlphaFoldDB" id="A0A240URB4"/>
<keyword evidence="7" id="KW-0227">DNA damage</keyword>
<dbReference type="InterPro" id="IPR018062">
    <property type="entry name" value="HTH_AraC-typ_CS"/>
</dbReference>
<dbReference type="GO" id="GO:0006307">
    <property type="term" value="P:DNA alkylation repair"/>
    <property type="evidence" value="ECO:0007669"/>
    <property type="project" value="TreeGrafter"/>
</dbReference>
<dbReference type="InterPro" id="IPR004026">
    <property type="entry name" value="Ada_DNA_repair_Zn-bd"/>
</dbReference>
<dbReference type="SUPFAM" id="SSF46689">
    <property type="entry name" value="Homeodomain-like"/>
    <property type="match status" value="2"/>
</dbReference>
<dbReference type="SUPFAM" id="SSF57884">
    <property type="entry name" value="Ada DNA repair protein, N-terminal domain (N-Ada 10)"/>
    <property type="match status" value="1"/>
</dbReference>
<organism evidence="14 15">
    <name type="scientific">Kushneria marisflavi</name>
    <dbReference type="NCBI Taxonomy" id="157779"/>
    <lineage>
        <taxon>Bacteria</taxon>
        <taxon>Pseudomonadati</taxon>
        <taxon>Pseudomonadota</taxon>
        <taxon>Gammaproteobacteria</taxon>
        <taxon>Oceanospirillales</taxon>
        <taxon>Halomonadaceae</taxon>
        <taxon>Kushneria</taxon>
    </lineage>
</organism>
<dbReference type="Gene3D" id="3.30.310.20">
    <property type="entry name" value="DNA-3-methyladenine glycosylase AlkA, N-terminal domain"/>
    <property type="match status" value="1"/>
</dbReference>
<keyword evidence="4" id="KW-0489">Methyltransferase</keyword>
<evidence type="ECO:0000256" key="11">
    <source>
        <dbReference type="ARBA" id="ARBA00023159"/>
    </source>
</evidence>
<comment type="cofactor">
    <cofactor evidence="2">
        <name>Zn(2+)</name>
        <dbReference type="ChEBI" id="CHEBI:29105"/>
    </cofactor>
</comment>
<dbReference type="SUPFAM" id="SSF55945">
    <property type="entry name" value="TATA-box binding protein-like"/>
    <property type="match status" value="1"/>
</dbReference>
<dbReference type="KEGG" id="kma:B9H00_13990"/>
<name>A0A240URB4_9GAMM</name>
<evidence type="ECO:0000256" key="7">
    <source>
        <dbReference type="ARBA" id="ARBA00022763"/>
    </source>
</evidence>
<evidence type="ECO:0000313" key="15">
    <source>
        <dbReference type="Proteomes" id="UP000194457"/>
    </source>
</evidence>
<reference evidence="14 15" key="1">
    <citation type="submission" date="2017-05" db="EMBL/GenBank/DDBJ databases">
        <authorList>
            <person name="Song R."/>
            <person name="Chenine A.L."/>
            <person name="Ruprecht R.M."/>
        </authorList>
    </citation>
    <scope>NUCLEOTIDE SEQUENCE [LARGE SCALE GENOMIC DNA]</scope>
    <source>
        <strain evidence="14">SW32</strain>
    </source>
</reference>
<dbReference type="InterPro" id="IPR035451">
    <property type="entry name" value="Ada-like_dom_sf"/>
</dbReference>
<keyword evidence="10" id="KW-0238">DNA-binding</keyword>
<dbReference type="Gene3D" id="1.10.340.30">
    <property type="entry name" value="Hypothetical protein, domain 2"/>
    <property type="match status" value="1"/>
</dbReference>
<dbReference type="OrthoDB" id="9811249at2"/>
<dbReference type="GO" id="GO:0043916">
    <property type="term" value="F:DNA-7-methylguanine glycosylase activity"/>
    <property type="evidence" value="ECO:0007669"/>
    <property type="project" value="TreeGrafter"/>
</dbReference>
<dbReference type="InterPro" id="IPR010316">
    <property type="entry name" value="AlkA_N"/>
</dbReference>
<dbReference type="RefSeq" id="WP_086901172.1">
    <property type="nucleotide sequence ID" value="NZ_CP021358.1"/>
</dbReference>
<dbReference type="Pfam" id="PF06029">
    <property type="entry name" value="AlkA_N"/>
    <property type="match status" value="1"/>
</dbReference>
<protein>
    <recommendedName>
        <fullName evidence="3">DNA-3-methyladenine glycosylase II</fullName>
        <ecNumber evidence="3">3.2.2.21</ecNumber>
    </recommendedName>
</protein>
<dbReference type="InterPro" id="IPR003265">
    <property type="entry name" value="HhH-GPD_domain"/>
</dbReference>
<keyword evidence="11" id="KW-0010">Activator</keyword>
<proteinExistence type="predicted"/>
<dbReference type="GO" id="GO:0008270">
    <property type="term" value="F:zinc ion binding"/>
    <property type="evidence" value="ECO:0007669"/>
    <property type="project" value="InterPro"/>
</dbReference>
<gene>
    <name evidence="14" type="ORF">B9H00_13990</name>
</gene>
<keyword evidence="15" id="KW-1185">Reference proteome</keyword>
<evidence type="ECO:0000256" key="3">
    <source>
        <dbReference type="ARBA" id="ARBA00012000"/>
    </source>
</evidence>
<dbReference type="GO" id="GO:0003700">
    <property type="term" value="F:DNA-binding transcription factor activity"/>
    <property type="evidence" value="ECO:0007669"/>
    <property type="project" value="InterPro"/>
</dbReference>
<evidence type="ECO:0000256" key="2">
    <source>
        <dbReference type="ARBA" id="ARBA00001947"/>
    </source>
</evidence>
<dbReference type="InterPro" id="IPR011257">
    <property type="entry name" value="DNA_glycosylase"/>
</dbReference>
<dbReference type="GO" id="GO:0032131">
    <property type="term" value="F:alkylated DNA binding"/>
    <property type="evidence" value="ECO:0007669"/>
    <property type="project" value="TreeGrafter"/>
</dbReference>
<keyword evidence="12" id="KW-0804">Transcription</keyword>
<dbReference type="InterPro" id="IPR018060">
    <property type="entry name" value="HTH_AraC"/>
</dbReference>
<sequence length="517" mass="56003">MNLAPDLCYQALSSRDRRFDGQFVVGVTSTGIYCRPVCRVRCPKFDHCRFFMHPAAAEQAGFRPCLRCRPELAPGLSMMDARDQLARAAMVMIDNGFLDRDSSAALAARIGVSERHLRRLFKASFGVTMVEVARTRRLLLAKRLLTDTTLPVSEVAHAVGLGSQRRLNALFQSHYRLSPSRLRRAARAGNTCASITLSLAYQPPLDWAAMLDFLAARQIDGLEKIEAGRWQRSLLIEKDKGGEPVTCAGWISVEHAGPGQLALILPVTLVPVMGDVLSIVRHVFDLDAPMALIESHLEGLAGTGLRVPGAVNGFEMAVRAIVGQQITTTRARRVLAELVARFGEPLSGSPGYYGFPTPSVMAAQPCEDLILLGLLRIRAEAIITVAKAMDSGALRLCPGVSVADTMARLCDIRGVGDWTAQYIAMRALAWPDAFPAGDLMLKRALGCDSAREAAQRVSHWSPWRAYVAIRLWQQASGEAVSYPVMTSPPVITSPDAGSRMGAQADIAPAPSSEDSSS</sequence>
<dbReference type="InterPro" id="IPR037046">
    <property type="entry name" value="AlkA_N_sf"/>
</dbReference>
<dbReference type="SMART" id="SM00478">
    <property type="entry name" value="ENDO3c"/>
    <property type="match status" value="1"/>
</dbReference>
<evidence type="ECO:0000256" key="1">
    <source>
        <dbReference type="ARBA" id="ARBA00000086"/>
    </source>
</evidence>
<dbReference type="PANTHER" id="PTHR43003:SF13">
    <property type="entry name" value="DNA-3-METHYLADENINE GLYCOSYLASE 2"/>
    <property type="match status" value="1"/>
</dbReference>
<keyword evidence="5" id="KW-0808">Transferase</keyword>
<keyword evidence="8" id="KW-0862">Zinc</keyword>
<dbReference type="EMBL" id="CP021358">
    <property type="protein sequence ID" value="ART64031.1"/>
    <property type="molecule type" value="Genomic_DNA"/>
</dbReference>
<dbReference type="PROSITE" id="PS00041">
    <property type="entry name" value="HTH_ARAC_FAMILY_1"/>
    <property type="match status" value="1"/>
</dbReference>
<evidence type="ECO:0000256" key="12">
    <source>
        <dbReference type="ARBA" id="ARBA00023163"/>
    </source>
</evidence>
<dbReference type="GO" id="GO:0032259">
    <property type="term" value="P:methylation"/>
    <property type="evidence" value="ECO:0007669"/>
    <property type="project" value="UniProtKB-KW"/>
</dbReference>
<dbReference type="SMART" id="SM00342">
    <property type="entry name" value="HTH_ARAC"/>
    <property type="match status" value="1"/>
</dbReference>
<evidence type="ECO:0000256" key="10">
    <source>
        <dbReference type="ARBA" id="ARBA00023125"/>
    </source>
</evidence>
<dbReference type="PANTHER" id="PTHR43003">
    <property type="entry name" value="DNA-3-METHYLADENINE GLYCOSYLASE"/>
    <property type="match status" value="1"/>
</dbReference>
<dbReference type="GO" id="GO:0006285">
    <property type="term" value="P:base-excision repair, AP site formation"/>
    <property type="evidence" value="ECO:0007669"/>
    <property type="project" value="TreeGrafter"/>
</dbReference>
<dbReference type="GO" id="GO:0008168">
    <property type="term" value="F:methyltransferase activity"/>
    <property type="evidence" value="ECO:0007669"/>
    <property type="project" value="UniProtKB-KW"/>
</dbReference>
<evidence type="ECO:0000313" key="14">
    <source>
        <dbReference type="EMBL" id="ART64031.1"/>
    </source>
</evidence>